<feature type="region of interest" description="Disordered" evidence="1">
    <location>
        <begin position="864"/>
        <end position="883"/>
    </location>
</feature>
<evidence type="ECO:0000313" key="3">
    <source>
        <dbReference type="EMBL" id="RMX93444.1"/>
    </source>
</evidence>
<name>A0A3M6XRK8_HORWE</name>
<comment type="caution">
    <text evidence="3">The sequence shown here is derived from an EMBL/GenBank/DDBJ whole genome shotgun (WGS) entry which is preliminary data.</text>
</comment>
<evidence type="ECO:0000313" key="4">
    <source>
        <dbReference type="Proteomes" id="UP000282582"/>
    </source>
</evidence>
<organism evidence="3 4">
    <name type="scientific">Hortaea werneckii</name>
    <name type="common">Black yeast</name>
    <name type="synonym">Cladosporium werneckii</name>
    <dbReference type="NCBI Taxonomy" id="91943"/>
    <lineage>
        <taxon>Eukaryota</taxon>
        <taxon>Fungi</taxon>
        <taxon>Dikarya</taxon>
        <taxon>Ascomycota</taxon>
        <taxon>Pezizomycotina</taxon>
        <taxon>Dothideomycetes</taxon>
        <taxon>Dothideomycetidae</taxon>
        <taxon>Mycosphaerellales</taxon>
        <taxon>Teratosphaeriaceae</taxon>
        <taxon>Hortaea</taxon>
    </lineage>
</organism>
<feature type="compositionally biased region" description="Basic and acidic residues" evidence="1">
    <location>
        <begin position="627"/>
        <end position="659"/>
    </location>
</feature>
<dbReference type="PANTHER" id="PTHR47842">
    <property type="entry name" value="EXPRESSED PROTEIN"/>
    <property type="match status" value="1"/>
</dbReference>
<gene>
    <name evidence="3" type="ORF">D0868_12856</name>
</gene>
<feature type="compositionally biased region" description="Acidic residues" evidence="1">
    <location>
        <begin position="663"/>
        <end position="677"/>
    </location>
</feature>
<dbReference type="InterPro" id="IPR000073">
    <property type="entry name" value="AB_hydrolase_1"/>
</dbReference>
<feature type="compositionally biased region" description="Basic and acidic residues" evidence="1">
    <location>
        <begin position="581"/>
        <end position="611"/>
    </location>
</feature>
<dbReference type="SUPFAM" id="SSF53474">
    <property type="entry name" value="alpha/beta-Hydrolases"/>
    <property type="match status" value="1"/>
</dbReference>
<feature type="compositionally biased region" description="Low complexity" evidence="1">
    <location>
        <begin position="265"/>
        <end position="276"/>
    </location>
</feature>
<feature type="compositionally biased region" description="Gly residues" evidence="1">
    <location>
        <begin position="864"/>
        <end position="877"/>
    </location>
</feature>
<dbReference type="PANTHER" id="PTHR47842:SF3">
    <property type="entry name" value="DUF676 DOMAIN-CONTAINING PROTEIN"/>
    <property type="match status" value="1"/>
</dbReference>
<feature type="region of interest" description="Disordered" evidence="1">
    <location>
        <begin position="25"/>
        <end position="92"/>
    </location>
</feature>
<proteinExistence type="predicted"/>
<feature type="compositionally biased region" description="Pro residues" evidence="1">
    <location>
        <begin position="525"/>
        <end position="537"/>
    </location>
</feature>
<evidence type="ECO:0000256" key="1">
    <source>
        <dbReference type="SAM" id="MobiDB-lite"/>
    </source>
</evidence>
<accession>A0A3M6XRK8</accession>
<evidence type="ECO:0000259" key="2">
    <source>
        <dbReference type="Pfam" id="PF12697"/>
    </source>
</evidence>
<reference evidence="3 4" key="1">
    <citation type="journal article" date="2018" name="BMC Genomics">
        <title>Genomic evidence for intraspecific hybridization in a clonal and extremely halotolerant yeast.</title>
        <authorList>
            <person name="Gostincar C."/>
            <person name="Stajich J.E."/>
            <person name="Zupancic J."/>
            <person name="Zalar P."/>
            <person name="Gunde-Cimerman N."/>
        </authorList>
    </citation>
    <scope>NUCLEOTIDE SEQUENCE [LARGE SCALE GENOMIC DNA]</scope>
    <source>
        <strain evidence="3 4">EXF-6654</strain>
    </source>
</reference>
<feature type="domain" description="AB hydrolase-1" evidence="2">
    <location>
        <begin position="102"/>
        <end position="214"/>
    </location>
</feature>
<dbReference type="Pfam" id="PF12697">
    <property type="entry name" value="Abhydrolase_6"/>
    <property type="match status" value="1"/>
</dbReference>
<dbReference type="InterPro" id="IPR029058">
    <property type="entry name" value="AB_hydrolase_fold"/>
</dbReference>
<dbReference type="Proteomes" id="UP000282582">
    <property type="component" value="Unassembled WGS sequence"/>
</dbReference>
<feature type="compositionally biased region" description="Polar residues" evidence="1">
    <location>
        <begin position="73"/>
        <end position="91"/>
    </location>
</feature>
<protein>
    <recommendedName>
        <fullName evidence="2">AB hydrolase-1 domain-containing protein</fullName>
    </recommendedName>
</protein>
<feature type="compositionally biased region" description="Basic and acidic residues" evidence="1">
    <location>
        <begin position="541"/>
        <end position="573"/>
    </location>
</feature>
<feature type="compositionally biased region" description="Basic and acidic residues" evidence="1">
    <location>
        <begin position="401"/>
        <end position="446"/>
    </location>
</feature>
<feature type="compositionally biased region" description="Basic and acidic residues" evidence="1">
    <location>
        <begin position="795"/>
        <end position="812"/>
    </location>
</feature>
<dbReference type="Gene3D" id="3.40.50.1820">
    <property type="entry name" value="alpha/beta hydrolase"/>
    <property type="match status" value="1"/>
</dbReference>
<feature type="region of interest" description="Disordered" evidence="1">
    <location>
        <begin position="369"/>
        <end position="812"/>
    </location>
</feature>
<feature type="compositionally biased region" description="Low complexity" evidence="1">
    <location>
        <begin position="771"/>
        <end position="793"/>
    </location>
</feature>
<dbReference type="EMBL" id="QWIK01001621">
    <property type="protein sequence ID" value="RMX93444.1"/>
    <property type="molecule type" value="Genomic_DNA"/>
</dbReference>
<dbReference type="AlphaFoldDB" id="A0A3M6XRK8"/>
<sequence>MGFVPHIVVQLSRFNALSPVIKITKMQSSSSVPPSSPTPDEAPPAYTDVATEDTLTLHHPSLDGTDADAGPWQHSSDPRSSSTQSLVPSESASHDSRRRLLLIFIHGFMGDETSFRSFPAHLHRLLTVLVAETHTVHTKIYPRYRSKRNIAFARDDFSRWLEPHEDESTDVVLFGHSMGGLLAAEVVLLPPPSPASRPFKHRILGTINFDVPFLGMHPGVVRSGLASIFKPAEDPEDKYSPGTSPGLAADGSSSSGPMRADTLWDPGNDDPNFNPQFNNDVVLPVRKGWRNAWHFVNKHSGNLRTATKQLVTNHMEFGGAMANYGELKVRYSRVRALEEENQMVRDSVGRGKKGVPRVRFTNYYTASSGRAKPKKAIKSPKSEAKDVVEGPGEALVTPTSLERDDGENGKQEGLRSEGLKVEKSPSPKISVEEHRDDGEVLRKDAEQASEAKTVDESHLSEEDDEWQDAAESLTLHSPPSAGRRRSSTNGASGASLSPQSTRKSSHRLSSEEGGENGGSEISSLPPLPEPPTAPPPLDLTFIRDAETRKRVEKEHSRAMKSYEKAVKEREKAVASRAKWQAKREKSTQKHADRAEREAEKAKKRSEKEEEKRKKKEAGKGKGMKKVQKPESEMTHQEKEERRLAAERLRMENEGRRMRGEPPLPEEGEDEEEADEEQPLTIPDHAEQDGTKDPSSPPRTPSSSSSELPIVDNAPSPIPLAPSPVISHGSDQNGIHDVPSGDNQQKGKMRDIHLPEPAALPPASPPLPPREPSLAPSATTTTTPSTSTSSPAAADNENKPQKEHKFCLLPPKDSKGDRDPVWIRVWMEGVDEVGAHCGLFFVDERYERLVGDVGERVEGWVRENYGGGIGAGGSGGGFGDEKGG</sequence>
<feature type="compositionally biased region" description="Pro residues" evidence="1">
    <location>
        <begin position="757"/>
        <end position="770"/>
    </location>
</feature>
<feature type="compositionally biased region" description="Basic residues" evidence="1">
    <location>
        <begin position="612"/>
        <end position="626"/>
    </location>
</feature>
<feature type="compositionally biased region" description="Polar residues" evidence="1">
    <location>
        <begin position="487"/>
        <end position="502"/>
    </location>
</feature>
<feature type="region of interest" description="Disordered" evidence="1">
    <location>
        <begin position="232"/>
        <end position="276"/>
    </location>
</feature>